<name>A0ABY7JI46_9BURK</name>
<gene>
    <name evidence="1" type="ORF">NB645_00525</name>
</gene>
<organism evidence="1 2">
    <name type="scientific">Oxalobacter aliiformigenes</name>
    <dbReference type="NCBI Taxonomy" id="2946593"/>
    <lineage>
        <taxon>Bacteria</taxon>
        <taxon>Pseudomonadati</taxon>
        <taxon>Pseudomonadota</taxon>
        <taxon>Betaproteobacteria</taxon>
        <taxon>Burkholderiales</taxon>
        <taxon>Oxalobacteraceae</taxon>
        <taxon>Oxalobacter</taxon>
    </lineage>
</organism>
<dbReference type="RefSeq" id="WP_269264751.1">
    <property type="nucleotide sequence ID" value="NZ_CP098248.1"/>
</dbReference>
<dbReference type="Pfam" id="PF13310">
    <property type="entry name" value="Virulence_RhuM"/>
    <property type="match status" value="1"/>
</dbReference>
<evidence type="ECO:0000313" key="2">
    <source>
        <dbReference type="Proteomes" id="UP001164794"/>
    </source>
</evidence>
<dbReference type="InterPro" id="IPR011204">
    <property type="entry name" value="Virulence_RhuM-like"/>
</dbReference>
<dbReference type="PIRSF" id="PIRSF015268">
    <property type="entry name" value="Virulence_RhuM"/>
    <property type="match status" value="1"/>
</dbReference>
<keyword evidence="2" id="KW-1185">Reference proteome</keyword>
<dbReference type="PANTHER" id="PTHR35810:SF1">
    <property type="entry name" value="CYTOPLASMIC PROTEIN"/>
    <property type="match status" value="1"/>
</dbReference>
<sequence length="352" mass="41005">MENDVAIPNGGQSFLMYDDENGGVKLRVLMQDETIWLSQKMIAELFDTTSDNVGLHLKNIFQDGELDENATTEDFSVVQSEGGRSVRRTIRFYNLDAIISVGYRVNSKRATQFRKWATRVLTEYIRKGFVLDDERLKQGERFFQKDYFRELLERVRSIRASERRIYQQITDIFAECCIDYDAQSDITKNFYAMVQNKFLFAITGQTAPEIINERIDHNKPNAGLQTWKNAPNGRILQSDVLISKNCLTEKEIRQLERTVSGYFDYIENLIERRQELTMQAMAESVDKFLTFNEYRILEGRGRVSRAQAEKKAIAEYQIFNRTQKIESDFDRSVIKELGKQVKAVKPSRKKEG</sequence>
<dbReference type="EMBL" id="CP098248">
    <property type="protein sequence ID" value="WAV97282.1"/>
    <property type="molecule type" value="Genomic_DNA"/>
</dbReference>
<evidence type="ECO:0000313" key="1">
    <source>
        <dbReference type="EMBL" id="WAV97282.1"/>
    </source>
</evidence>
<accession>A0ABY7JI46</accession>
<proteinExistence type="predicted"/>
<dbReference type="PANTHER" id="PTHR35810">
    <property type="entry name" value="CYTOPLASMIC PROTEIN-RELATED"/>
    <property type="match status" value="1"/>
</dbReference>
<reference evidence="1" key="1">
    <citation type="journal article" date="2022" name="Front. Microbiol.">
        <title>New perspectives on an old grouping: The genomic and phenotypic variability of Oxalobacter formigenes and the implications for calcium oxalate stone prevention.</title>
        <authorList>
            <person name="Chmiel J.A."/>
            <person name="Carr C."/>
            <person name="Stuivenberg G.A."/>
            <person name="Venema R."/>
            <person name="Chanyi R.M."/>
            <person name="Al K.F."/>
            <person name="Giguere D."/>
            <person name="Say H."/>
            <person name="Akouris P.P."/>
            <person name="Dominguez Romero S.A."/>
            <person name="Kwong A."/>
            <person name="Tai V."/>
            <person name="Koval S.F."/>
            <person name="Razvi H."/>
            <person name="Bjazevic J."/>
            <person name="Burton J.P."/>
        </authorList>
    </citation>
    <scope>NUCLEOTIDE SEQUENCE</scope>
    <source>
        <strain evidence="1">HOxNP-1</strain>
    </source>
</reference>
<dbReference type="Proteomes" id="UP001164794">
    <property type="component" value="Chromosome"/>
</dbReference>
<protein>
    <submittedName>
        <fullName evidence="1">Virulence RhuM family protein</fullName>
    </submittedName>
</protein>